<dbReference type="Pfam" id="PF01844">
    <property type="entry name" value="HNH"/>
    <property type="match status" value="1"/>
</dbReference>
<name>A0A4S3PUN7_9BACI</name>
<dbReference type="GO" id="GO:0003676">
    <property type="term" value="F:nucleic acid binding"/>
    <property type="evidence" value="ECO:0007669"/>
    <property type="project" value="InterPro"/>
</dbReference>
<dbReference type="Proteomes" id="UP000306477">
    <property type="component" value="Unassembled WGS sequence"/>
</dbReference>
<dbReference type="InterPro" id="IPR003615">
    <property type="entry name" value="HNH_nuc"/>
</dbReference>
<feature type="domain" description="HNH nuclease" evidence="1">
    <location>
        <begin position="10"/>
        <end position="61"/>
    </location>
</feature>
<dbReference type="OrthoDB" id="9781481at2"/>
<evidence type="ECO:0000313" key="3">
    <source>
        <dbReference type="Proteomes" id="UP000306477"/>
    </source>
</evidence>
<accession>A0A4S3PUN7</accession>
<evidence type="ECO:0000259" key="1">
    <source>
        <dbReference type="SMART" id="SM00507"/>
    </source>
</evidence>
<sequence length="276" mass="31888">MAKRTKIPEKIKSYLFEEAGMKCANPGCNNYRTHIHHIKEWSVYQTHDSEHMIAVCPSCHDEIHYGKLTIDDETVYLWKNIKREKSNRDHLYIEPSYTSKLLLGSISVTGDNGVKVFELTNNTKLTYRIEDEDIFLMNLSISNQNGKEVLKVIENHVKYIVDDKINFERRPGRFKITTNRIIDFIPIWSMPIIHKMQPNYKIVDGVLTLTDVEVLKPGLVKVEGLWARNDVVIIITNDSLNFIKPGYSKPLSLIGEGENSVLKWSGKIDSSMFRFN</sequence>
<reference evidence="2 3" key="1">
    <citation type="journal article" date="2019" name="Indoor Air">
        <title>Impacts of indoor surface finishes on bacterial viability.</title>
        <authorList>
            <person name="Hu J."/>
            <person name="Maamar S.B."/>
            <person name="Glawe A.J."/>
            <person name="Gottel N."/>
            <person name="Gilbert J.A."/>
            <person name="Hartmann E.M."/>
        </authorList>
    </citation>
    <scope>NUCLEOTIDE SEQUENCE [LARGE SCALE GENOMIC DNA]</scope>
    <source>
        <strain evidence="2 3">AF060A6</strain>
    </source>
</reference>
<dbReference type="RefSeq" id="WP_136379361.1">
    <property type="nucleotide sequence ID" value="NZ_SLUB01000012.1"/>
</dbReference>
<dbReference type="SMART" id="SM00507">
    <property type="entry name" value="HNHc"/>
    <property type="match status" value="1"/>
</dbReference>
<keyword evidence="2" id="KW-0540">Nuclease</keyword>
<dbReference type="CDD" id="cd00085">
    <property type="entry name" value="HNHc"/>
    <property type="match status" value="1"/>
</dbReference>
<dbReference type="GO" id="GO:0008270">
    <property type="term" value="F:zinc ion binding"/>
    <property type="evidence" value="ECO:0007669"/>
    <property type="project" value="InterPro"/>
</dbReference>
<dbReference type="EMBL" id="SLUB01000012">
    <property type="protein sequence ID" value="THE13086.1"/>
    <property type="molecule type" value="Genomic_DNA"/>
</dbReference>
<comment type="caution">
    <text evidence="2">The sequence shown here is derived from an EMBL/GenBank/DDBJ whole genome shotgun (WGS) entry which is preliminary data.</text>
</comment>
<dbReference type="GO" id="GO:0004519">
    <property type="term" value="F:endonuclease activity"/>
    <property type="evidence" value="ECO:0007669"/>
    <property type="project" value="UniProtKB-KW"/>
</dbReference>
<proteinExistence type="predicted"/>
<keyword evidence="2" id="KW-0378">Hydrolase</keyword>
<protein>
    <submittedName>
        <fullName evidence="2">HNH endonuclease</fullName>
    </submittedName>
</protein>
<keyword evidence="2" id="KW-0255">Endonuclease</keyword>
<gene>
    <name evidence="2" type="ORF">E1I69_09455</name>
</gene>
<dbReference type="InterPro" id="IPR002711">
    <property type="entry name" value="HNH"/>
</dbReference>
<dbReference type="AlphaFoldDB" id="A0A4S3PUN7"/>
<organism evidence="2 3">
    <name type="scientific">Bacillus timonensis</name>
    <dbReference type="NCBI Taxonomy" id="1033734"/>
    <lineage>
        <taxon>Bacteria</taxon>
        <taxon>Bacillati</taxon>
        <taxon>Bacillota</taxon>
        <taxon>Bacilli</taxon>
        <taxon>Bacillales</taxon>
        <taxon>Bacillaceae</taxon>
        <taxon>Bacillus</taxon>
    </lineage>
</organism>
<keyword evidence="3" id="KW-1185">Reference proteome</keyword>
<evidence type="ECO:0000313" key="2">
    <source>
        <dbReference type="EMBL" id="THE13086.1"/>
    </source>
</evidence>